<dbReference type="GO" id="GO:0005886">
    <property type="term" value="C:plasma membrane"/>
    <property type="evidence" value="ECO:0007669"/>
    <property type="project" value="TreeGrafter"/>
</dbReference>
<dbReference type="GO" id="GO:0010039">
    <property type="term" value="P:response to iron ion"/>
    <property type="evidence" value="ECO:0007669"/>
    <property type="project" value="TreeGrafter"/>
</dbReference>
<dbReference type="Pfam" id="PF03169">
    <property type="entry name" value="OPT"/>
    <property type="match status" value="1"/>
</dbReference>
<dbReference type="AlphaFoldDB" id="A0A3L6RNJ1"/>
<dbReference type="GO" id="GO:0051980">
    <property type="term" value="F:iron-nicotianamine transmembrane transporter activity"/>
    <property type="evidence" value="ECO:0007669"/>
    <property type="project" value="TreeGrafter"/>
</dbReference>
<keyword evidence="5 7" id="KW-1133">Transmembrane helix</keyword>
<protein>
    <submittedName>
        <fullName evidence="8">Uncharacterized protein</fullName>
    </submittedName>
</protein>
<evidence type="ECO:0000256" key="3">
    <source>
        <dbReference type="ARBA" id="ARBA00022448"/>
    </source>
</evidence>
<evidence type="ECO:0000256" key="6">
    <source>
        <dbReference type="ARBA" id="ARBA00023136"/>
    </source>
</evidence>
<comment type="similarity">
    <text evidence="2">Belongs to the YSL (TC 2.A.67.2) family.</text>
</comment>
<dbReference type="PANTHER" id="PTHR31645">
    <property type="entry name" value="OLIGOPEPTIDE TRANSPORTER YGL114W-RELATED"/>
    <property type="match status" value="1"/>
</dbReference>
<comment type="caution">
    <text evidence="8">The sequence shown here is derived from an EMBL/GenBank/DDBJ whole genome shotgun (WGS) entry which is preliminary data.</text>
</comment>
<feature type="transmembrane region" description="Helical" evidence="7">
    <location>
        <begin position="52"/>
        <end position="73"/>
    </location>
</feature>
<sequence length="141" mass="14830">MEADHVDEIDKCETGGDAGFGSSTLGLNRRTYEAAGVSTPGNVPGSVKEPGVGWITGFLVASSFGGLLTLIPLRKVLVIDYKLTYPSGTATAVLINGFHSPQGDKNAEKQVRAFLKYFGISFYTGGSVCGFAQFPTFGLQA</sequence>
<evidence type="ECO:0000256" key="5">
    <source>
        <dbReference type="ARBA" id="ARBA00022989"/>
    </source>
</evidence>
<dbReference type="OrthoDB" id="627262at2759"/>
<gene>
    <name evidence="8" type="ORF">C2845_PM11G10950</name>
</gene>
<dbReference type="GO" id="GO:0048316">
    <property type="term" value="P:seed development"/>
    <property type="evidence" value="ECO:0007669"/>
    <property type="project" value="TreeGrafter"/>
</dbReference>
<evidence type="ECO:0000256" key="2">
    <source>
        <dbReference type="ARBA" id="ARBA00010276"/>
    </source>
</evidence>
<evidence type="ECO:0000313" key="8">
    <source>
        <dbReference type="EMBL" id="RLN07175.1"/>
    </source>
</evidence>
<name>A0A3L6RNJ1_PANMI</name>
<keyword evidence="6 7" id="KW-0472">Membrane</keyword>
<reference evidence="9" key="1">
    <citation type="journal article" date="2019" name="Nat. Commun.">
        <title>The genome of broomcorn millet.</title>
        <authorList>
            <person name="Zou C."/>
            <person name="Miki D."/>
            <person name="Li D."/>
            <person name="Tang Q."/>
            <person name="Xiao L."/>
            <person name="Rajput S."/>
            <person name="Deng P."/>
            <person name="Jia W."/>
            <person name="Huang R."/>
            <person name="Zhang M."/>
            <person name="Sun Y."/>
            <person name="Hu J."/>
            <person name="Fu X."/>
            <person name="Schnable P.S."/>
            <person name="Li F."/>
            <person name="Zhang H."/>
            <person name="Feng B."/>
            <person name="Zhu X."/>
            <person name="Liu R."/>
            <person name="Schnable J.C."/>
            <person name="Zhu J.-K."/>
            <person name="Zhang H."/>
        </authorList>
    </citation>
    <scope>NUCLEOTIDE SEQUENCE [LARGE SCALE GENOMIC DNA]</scope>
</reference>
<dbReference type="InterPro" id="IPR045035">
    <property type="entry name" value="YSL-like"/>
</dbReference>
<accession>A0A3L6RNJ1</accession>
<organism evidence="8 9">
    <name type="scientific">Panicum miliaceum</name>
    <name type="common">Proso millet</name>
    <name type="synonym">Broomcorn millet</name>
    <dbReference type="NCBI Taxonomy" id="4540"/>
    <lineage>
        <taxon>Eukaryota</taxon>
        <taxon>Viridiplantae</taxon>
        <taxon>Streptophyta</taxon>
        <taxon>Embryophyta</taxon>
        <taxon>Tracheophyta</taxon>
        <taxon>Spermatophyta</taxon>
        <taxon>Magnoliopsida</taxon>
        <taxon>Liliopsida</taxon>
        <taxon>Poales</taxon>
        <taxon>Poaceae</taxon>
        <taxon>PACMAD clade</taxon>
        <taxon>Panicoideae</taxon>
        <taxon>Panicodae</taxon>
        <taxon>Paniceae</taxon>
        <taxon>Panicinae</taxon>
        <taxon>Panicum</taxon>
        <taxon>Panicum sect. Panicum</taxon>
    </lineage>
</organism>
<proteinExistence type="inferred from homology"/>
<dbReference type="STRING" id="4540.A0A3L6RNJ1"/>
<keyword evidence="3" id="KW-0813">Transport</keyword>
<evidence type="ECO:0000313" key="9">
    <source>
        <dbReference type="Proteomes" id="UP000275267"/>
    </source>
</evidence>
<dbReference type="GO" id="GO:0035673">
    <property type="term" value="F:oligopeptide transmembrane transporter activity"/>
    <property type="evidence" value="ECO:0007669"/>
    <property type="project" value="InterPro"/>
</dbReference>
<evidence type="ECO:0000256" key="7">
    <source>
        <dbReference type="SAM" id="Phobius"/>
    </source>
</evidence>
<evidence type="ECO:0000256" key="4">
    <source>
        <dbReference type="ARBA" id="ARBA00022692"/>
    </source>
</evidence>
<comment type="subcellular location">
    <subcellularLocation>
        <location evidence="1">Membrane</location>
        <topology evidence="1">Multi-pass membrane protein</topology>
    </subcellularLocation>
</comment>
<dbReference type="Proteomes" id="UP000275267">
    <property type="component" value="Unassembled WGS sequence"/>
</dbReference>
<dbReference type="PANTHER" id="PTHR31645:SF49">
    <property type="entry name" value="METAL-NICOTIANAMINE TRANSPORTER YSL2"/>
    <property type="match status" value="1"/>
</dbReference>
<evidence type="ECO:0000256" key="1">
    <source>
        <dbReference type="ARBA" id="ARBA00004141"/>
    </source>
</evidence>
<dbReference type="EMBL" id="PQIB02000007">
    <property type="protein sequence ID" value="RLN07175.1"/>
    <property type="molecule type" value="Genomic_DNA"/>
</dbReference>
<keyword evidence="4 7" id="KW-0812">Transmembrane</keyword>
<dbReference type="InterPro" id="IPR004813">
    <property type="entry name" value="OPT"/>
</dbReference>
<keyword evidence="9" id="KW-1185">Reference proteome</keyword>